<dbReference type="GeneID" id="76998133"/>
<evidence type="ECO:0000256" key="1">
    <source>
        <dbReference type="PROSITE-ProRule" id="PRU00325"/>
    </source>
</evidence>
<organism evidence="3 4">
    <name type="scientific">Paenibacillus thiaminolyticus</name>
    <name type="common">Bacillus thiaminolyticus</name>
    <dbReference type="NCBI Taxonomy" id="49283"/>
    <lineage>
        <taxon>Bacteria</taxon>
        <taxon>Bacillati</taxon>
        <taxon>Bacillota</taxon>
        <taxon>Bacilli</taxon>
        <taxon>Bacillales</taxon>
        <taxon>Paenibacillaceae</taxon>
        <taxon>Paenibacillus</taxon>
    </lineage>
</organism>
<dbReference type="EMBL" id="JAMDMM010000024">
    <property type="protein sequence ID" value="MCY9608325.1"/>
    <property type="molecule type" value="Genomic_DNA"/>
</dbReference>
<accession>A0ABT4FXW6</accession>
<evidence type="ECO:0000259" key="2">
    <source>
        <dbReference type="PROSITE" id="PS50966"/>
    </source>
</evidence>
<dbReference type="Proteomes" id="UP001209276">
    <property type="component" value="Unassembled WGS sequence"/>
</dbReference>
<sequence length="550" mass="64270">MRLSQLGLSVKTFNRVTEQMKRRFRYATLEQGWRYYRKQAVLDMTAEEQAGGGAEPVQWIAAEVYETKRYRVRFNCTAVKRSECTCPEEGGCKHMAAVYFQLCDELGKKPELYLAEFRQVYIEEERQRMVLRKRAEHKAELERRKKAWQMSLSPSAPAQEWHDFFQRKYSKPFTDYHSPVTDIAAWAQNELYREGDRFPKEVVPLYRMHVLLFLLRQLSIRYGQGSSRSYPGRDAPAEETVRPYMEELRRLAESYDLSATPAPYVQHIAALGEIAEAVALSEEESAVDGLDVLALLWSTVLNRPDWMEEAHRRLERMLVPVSSLRPRRRDAIRVALVHLEVLLGREAEAVKRLSELTYHNDPGRYWGYLSEHERSGRYDRIVYWLGALAPLIRQSGQSADLEQYWEFWKRVYERMPGKDGLESLVLSLLPGIYPYLSSFLLEQARYRDWAEIQLLQRISPAEIAAGELEAMERAAPELLLPLFHQAIERHIEERTKEHYREAAGLLQRLKPLYEACGAAGTWELFMERFTARYARLRALHKELREGALLT</sequence>
<protein>
    <submittedName>
        <fullName evidence="3">SWIM zinc finger family protein</fullName>
    </submittedName>
</protein>
<evidence type="ECO:0000313" key="3">
    <source>
        <dbReference type="EMBL" id="MCY9608325.1"/>
    </source>
</evidence>
<comment type="caution">
    <text evidence="3">The sequence shown here is derived from an EMBL/GenBank/DDBJ whole genome shotgun (WGS) entry which is preliminary data.</text>
</comment>
<keyword evidence="1" id="KW-0863">Zinc-finger</keyword>
<gene>
    <name evidence="3" type="ORF">M5W83_14345</name>
</gene>
<dbReference type="RefSeq" id="WP_244194311.1">
    <property type="nucleotide sequence ID" value="NZ_CABMNB010000039.1"/>
</dbReference>
<dbReference type="InterPro" id="IPR007527">
    <property type="entry name" value="Znf_SWIM"/>
</dbReference>
<feature type="domain" description="SWIM-type" evidence="2">
    <location>
        <begin position="70"/>
        <end position="103"/>
    </location>
</feature>
<dbReference type="PROSITE" id="PS50966">
    <property type="entry name" value="ZF_SWIM"/>
    <property type="match status" value="1"/>
</dbReference>
<evidence type="ECO:0000313" key="4">
    <source>
        <dbReference type="Proteomes" id="UP001209276"/>
    </source>
</evidence>
<keyword evidence="1" id="KW-0862">Zinc</keyword>
<reference evidence="3 4" key="1">
    <citation type="submission" date="2022-05" db="EMBL/GenBank/DDBJ databases">
        <title>Genome Sequencing of Bee-Associated Microbes.</title>
        <authorList>
            <person name="Dunlap C."/>
        </authorList>
    </citation>
    <scope>NUCLEOTIDE SEQUENCE [LARGE SCALE GENOMIC DNA]</scope>
    <source>
        <strain evidence="3 4">NRRL B-14613</strain>
    </source>
</reference>
<proteinExistence type="predicted"/>
<keyword evidence="1" id="KW-0479">Metal-binding</keyword>
<keyword evidence="4" id="KW-1185">Reference proteome</keyword>
<name>A0ABT4FXW6_PANTH</name>